<protein>
    <submittedName>
        <fullName evidence="4">Transcriptional regulator</fullName>
    </submittedName>
</protein>
<dbReference type="InterPro" id="IPR050807">
    <property type="entry name" value="TransReg_Diox_bact_type"/>
</dbReference>
<dbReference type="SUPFAM" id="SSF47413">
    <property type="entry name" value="lambda repressor-like DNA-binding domains"/>
    <property type="match status" value="1"/>
</dbReference>
<keyword evidence="5" id="KW-1185">Reference proteome</keyword>
<accession>A0A2K9MJC1</accession>
<reference evidence="5" key="1">
    <citation type="submission" date="2017-12" db="EMBL/GenBank/DDBJ databases">
        <title>Genomic analysis of Paracoccus sp. CBA4604.</title>
        <authorList>
            <person name="Roh S.W."/>
            <person name="Kim J.Y."/>
            <person name="Kim J.S."/>
        </authorList>
    </citation>
    <scope>NUCLEOTIDE SEQUENCE [LARGE SCALE GENOMIC DNA]</scope>
    <source>
        <strain evidence="5">CBA4604</strain>
    </source>
</reference>
<dbReference type="PANTHER" id="PTHR46797:SF25">
    <property type="entry name" value="TRANSCRIPTIONAL REGULATOR"/>
    <property type="match status" value="1"/>
</dbReference>
<evidence type="ECO:0000313" key="4">
    <source>
        <dbReference type="EMBL" id="AUM74635.1"/>
    </source>
</evidence>
<dbReference type="SUPFAM" id="SSF51182">
    <property type="entry name" value="RmlC-like cupins"/>
    <property type="match status" value="1"/>
</dbReference>
<evidence type="ECO:0000256" key="2">
    <source>
        <dbReference type="SAM" id="MobiDB-lite"/>
    </source>
</evidence>
<proteinExistence type="predicted"/>
<feature type="region of interest" description="Disordered" evidence="2">
    <location>
        <begin position="200"/>
        <end position="245"/>
    </location>
</feature>
<dbReference type="KEGG" id="paru:CYR75_10395"/>
<dbReference type="CDD" id="cd02209">
    <property type="entry name" value="cupin_XRE_C"/>
    <property type="match status" value="1"/>
</dbReference>
<feature type="compositionally biased region" description="Basic and acidic residues" evidence="2">
    <location>
        <begin position="228"/>
        <end position="239"/>
    </location>
</feature>
<dbReference type="PANTHER" id="PTHR46797">
    <property type="entry name" value="HTH-TYPE TRANSCRIPTIONAL REGULATOR"/>
    <property type="match status" value="1"/>
</dbReference>
<keyword evidence="1" id="KW-0238">DNA-binding</keyword>
<dbReference type="InterPro" id="IPR010982">
    <property type="entry name" value="Lambda_DNA-bd_dom_sf"/>
</dbReference>
<dbReference type="OrthoDB" id="9814751at2"/>
<dbReference type="InterPro" id="IPR001387">
    <property type="entry name" value="Cro/C1-type_HTH"/>
</dbReference>
<evidence type="ECO:0000259" key="3">
    <source>
        <dbReference type="PROSITE" id="PS50943"/>
    </source>
</evidence>
<evidence type="ECO:0000256" key="1">
    <source>
        <dbReference type="ARBA" id="ARBA00023125"/>
    </source>
</evidence>
<feature type="domain" description="HTH cro/C1-type" evidence="3">
    <location>
        <begin position="16"/>
        <end position="70"/>
    </location>
</feature>
<dbReference type="InterPro" id="IPR013096">
    <property type="entry name" value="Cupin_2"/>
</dbReference>
<dbReference type="Gene3D" id="1.10.260.40">
    <property type="entry name" value="lambda repressor-like DNA-binding domains"/>
    <property type="match status" value="1"/>
</dbReference>
<dbReference type="GO" id="GO:0003700">
    <property type="term" value="F:DNA-binding transcription factor activity"/>
    <property type="evidence" value="ECO:0007669"/>
    <property type="project" value="TreeGrafter"/>
</dbReference>
<dbReference type="InterPro" id="IPR014710">
    <property type="entry name" value="RmlC-like_jellyroll"/>
</dbReference>
<dbReference type="PROSITE" id="PS50943">
    <property type="entry name" value="HTH_CROC1"/>
    <property type="match status" value="1"/>
</dbReference>
<name>A0A2K9MJC1_9RHOB</name>
<dbReference type="CDD" id="cd00093">
    <property type="entry name" value="HTH_XRE"/>
    <property type="match status" value="1"/>
</dbReference>
<gene>
    <name evidence="4" type="ORF">CYR75_10395</name>
</gene>
<dbReference type="Pfam" id="PF07883">
    <property type="entry name" value="Cupin_2"/>
    <property type="match status" value="1"/>
</dbReference>
<dbReference type="SMART" id="SM00530">
    <property type="entry name" value="HTH_XRE"/>
    <property type="match status" value="1"/>
</dbReference>
<dbReference type="RefSeq" id="WP_101499981.1">
    <property type="nucleotide sequence ID" value="NZ_CP025583.1"/>
</dbReference>
<dbReference type="GO" id="GO:0005829">
    <property type="term" value="C:cytosol"/>
    <property type="evidence" value="ECO:0007669"/>
    <property type="project" value="TreeGrafter"/>
</dbReference>
<dbReference type="AlphaFoldDB" id="A0A2K9MJC1"/>
<dbReference type="Proteomes" id="UP000234882">
    <property type="component" value="Chromosome"/>
</dbReference>
<dbReference type="InterPro" id="IPR011051">
    <property type="entry name" value="RmlC_Cupin_sf"/>
</dbReference>
<dbReference type="EMBL" id="CP025583">
    <property type="protein sequence ID" value="AUM74635.1"/>
    <property type="molecule type" value="Genomic_DNA"/>
</dbReference>
<dbReference type="GO" id="GO:0003677">
    <property type="term" value="F:DNA binding"/>
    <property type="evidence" value="ECO:0007669"/>
    <property type="project" value="UniProtKB-KW"/>
</dbReference>
<evidence type="ECO:0000313" key="5">
    <source>
        <dbReference type="Proteomes" id="UP000234882"/>
    </source>
</evidence>
<organism evidence="4 5">
    <name type="scientific">Paracoccus jeotgali</name>
    <dbReference type="NCBI Taxonomy" id="2065379"/>
    <lineage>
        <taxon>Bacteria</taxon>
        <taxon>Pseudomonadati</taxon>
        <taxon>Pseudomonadota</taxon>
        <taxon>Alphaproteobacteria</taxon>
        <taxon>Rhodobacterales</taxon>
        <taxon>Paracoccaceae</taxon>
        <taxon>Paracoccus</taxon>
    </lineage>
</organism>
<sequence>MSAADPPQGLTLGRRLRARRAELGLTMQAVATEAGLSVGFISQVERGLTAPSLSSLVSISRVLGVPVSRFLDQPENTDQLTRRASREVYSIAHDDLAYERLSSSFPGSLLRSVIMHEPPGHRSIAISHQGEEMMYVLRGELTVEVDGKRTVMGEGDSIHFASTLIHSTWNHTDQPTTVLWCGTMDVFGETGADPIRHRQVTQSEIQHEQQERRHRHETGTDLGPSGRHNADRRRTDGHGGRNTSP</sequence>
<dbReference type="Pfam" id="PF01381">
    <property type="entry name" value="HTH_3"/>
    <property type="match status" value="1"/>
</dbReference>
<dbReference type="Gene3D" id="2.60.120.10">
    <property type="entry name" value="Jelly Rolls"/>
    <property type="match status" value="1"/>
</dbReference>